<dbReference type="InterPro" id="IPR004154">
    <property type="entry name" value="Anticodon-bd"/>
</dbReference>
<dbReference type="GO" id="GO:0006427">
    <property type="term" value="P:histidyl-tRNA aminoacylation"/>
    <property type="evidence" value="ECO:0007669"/>
    <property type="project" value="InterPro"/>
</dbReference>
<keyword evidence="7" id="KW-0030">Aminoacyl-tRNA synthetase</keyword>
<dbReference type="PROSITE" id="PS50862">
    <property type="entry name" value="AA_TRNA_LIGASE_II"/>
    <property type="match status" value="1"/>
</dbReference>
<feature type="domain" description="Aminoacyl-transfer RNA synthetases class-II family profile" evidence="11">
    <location>
        <begin position="176"/>
        <end position="521"/>
    </location>
</feature>
<name>A0A7S3ZCI4_9EUKA</name>
<keyword evidence="3" id="KW-0436">Ligase</keyword>
<evidence type="ECO:0000256" key="2">
    <source>
        <dbReference type="ARBA" id="ARBA00012815"/>
    </source>
</evidence>
<dbReference type="Pfam" id="PF13393">
    <property type="entry name" value="tRNA-synt_His"/>
    <property type="match status" value="1"/>
</dbReference>
<reference evidence="12" key="1">
    <citation type="submission" date="2021-01" db="EMBL/GenBank/DDBJ databases">
        <authorList>
            <person name="Corre E."/>
            <person name="Pelletier E."/>
            <person name="Niang G."/>
            <person name="Scheremetjew M."/>
            <person name="Finn R."/>
            <person name="Kale V."/>
            <person name="Holt S."/>
            <person name="Cochrane G."/>
            <person name="Meng A."/>
            <person name="Brown T."/>
            <person name="Cohen L."/>
        </authorList>
    </citation>
    <scope>NUCLEOTIDE SEQUENCE</scope>
    <source>
        <strain evidence="12">CCCM811</strain>
    </source>
</reference>
<evidence type="ECO:0000256" key="7">
    <source>
        <dbReference type="ARBA" id="ARBA00023146"/>
    </source>
</evidence>
<keyword evidence="6" id="KW-0648">Protein biosynthesis</keyword>
<dbReference type="InterPro" id="IPR004516">
    <property type="entry name" value="HisRS/HisZ"/>
</dbReference>
<feature type="region of interest" description="Disordered" evidence="10">
    <location>
        <begin position="1"/>
        <end position="25"/>
    </location>
</feature>
<dbReference type="GO" id="GO:0004821">
    <property type="term" value="F:histidine-tRNA ligase activity"/>
    <property type="evidence" value="ECO:0007669"/>
    <property type="project" value="UniProtKB-EC"/>
</dbReference>
<organism evidence="12">
    <name type="scientific">Lotharella globosa</name>
    <dbReference type="NCBI Taxonomy" id="91324"/>
    <lineage>
        <taxon>Eukaryota</taxon>
        <taxon>Sar</taxon>
        <taxon>Rhizaria</taxon>
        <taxon>Cercozoa</taxon>
        <taxon>Chlorarachniophyceae</taxon>
        <taxon>Lotharella</taxon>
    </lineage>
</organism>
<evidence type="ECO:0000256" key="4">
    <source>
        <dbReference type="ARBA" id="ARBA00022741"/>
    </source>
</evidence>
<keyword evidence="4" id="KW-0547">Nucleotide-binding</keyword>
<proteinExistence type="inferred from homology"/>
<evidence type="ECO:0000256" key="8">
    <source>
        <dbReference type="ARBA" id="ARBA00030619"/>
    </source>
</evidence>
<dbReference type="GO" id="GO:0005737">
    <property type="term" value="C:cytoplasm"/>
    <property type="evidence" value="ECO:0007669"/>
    <property type="project" value="InterPro"/>
</dbReference>
<dbReference type="InterPro" id="IPR045864">
    <property type="entry name" value="aa-tRNA-synth_II/BPL/LPL"/>
</dbReference>
<evidence type="ECO:0000256" key="5">
    <source>
        <dbReference type="ARBA" id="ARBA00022840"/>
    </source>
</evidence>
<dbReference type="Gene3D" id="3.40.50.800">
    <property type="entry name" value="Anticodon-binding domain"/>
    <property type="match status" value="1"/>
</dbReference>
<dbReference type="SUPFAM" id="SSF55681">
    <property type="entry name" value="Class II aaRS and biotin synthetases"/>
    <property type="match status" value="1"/>
</dbReference>
<dbReference type="InterPro" id="IPR041715">
    <property type="entry name" value="HisRS-like_core"/>
</dbReference>
<dbReference type="PANTHER" id="PTHR43707">
    <property type="entry name" value="HISTIDYL-TRNA SYNTHETASE"/>
    <property type="match status" value="1"/>
</dbReference>
<dbReference type="Gene3D" id="3.30.930.10">
    <property type="entry name" value="Bira Bifunctional Protein, Domain 2"/>
    <property type="match status" value="1"/>
</dbReference>
<evidence type="ECO:0000256" key="1">
    <source>
        <dbReference type="ARBA" id="ARBA00008226"/>
    </source>
</evidence>
<evidence type="ECO:0000256" key="9">
    <source>
        <dbReference type="ARBA" id="ARBA00047639"/>
    </source>
</evidence>
<evidence type="ECO:0000259" key="11">
    <source>
        <dbReference type="PROSITE" id="PS50862"/>
    </source>
</evidence>
<accession>A0A7S3ZCI4</accession>
<evidence type="ECO:0000256" key="3">
    <source>
        <dbReference type="ARBA" id="ARBA00022598"/>
    </source>
</evidence>
<dbReference type="InterPro" id="IPR006195">
    <property type="entry name" value="aa-tRNA-synth_II"/>
</dbReference>
<feature type="compositionally biased region" description="Basic and acidic residues" evidence="10">
    <location>
        <begin position="10"/>
        <end position="25"/>
    </location>
</feature>
<evidence type="ECO:0000256" key="10">
    <source>
        <dbReference type="SAM" id="MobiDB-lite"/>
    </source>
</evidence>
<dbReference type="GO" id="GO:0005524">
    <property type="term" value="F:ATP binding"/>
    <property type="evidence" value="ECO:0007669"/>
    <property type="project" value="UniProtKB-KW"/>
</dbReference>
<sequence length="616" mass="68762">MGADASKISDALDKGKTGKLDRKKASEIAKNLPKKMAAYADAFLGEAKGDTVDMKSLFAHFEGKKIDQRGIFQAIKKANAPKAASLVFTDEELKKAAGIDAMAEKPRGRPTPEQAEALKKQKVAKGKFLDECRARLGLSKKDWSDKKMTKAIEEFKKSSAEAEKKKAMISLEPPSGTRDFFPKEYAVQKWLFQKMKETAKAFSFQEYDAPVLEHAELYKRKAGEEITAQMYNFIDKEGAEVTLRPEMTPTLARMVMQKMDERGEIRELLPLKWFSIPQCWRFETVQRGRKREHYQWNMDIVGVPGVTAELELLAAVTTFFKSIGITGKDVGIKINSRKVLGAIVEAAGVPKEMFAPVCVIIDKLDKIGPECVTAELTEKKVPVESSKMILRAMECKSIEELAELCKGKVDMTAVDEMKTLFAYAKDYGFADFLIFDASVVRGLAYYTGIVFECFDRQKKLRAICGGGRYDRLLSLYGSQKEVPCCGFGFGDCVIMELLKELKLMDKVLEECKRKVDFVVAPFNAELFGAACSVAAMLRSGGFTVDMMQKAEKKVRNAFSYADRAGATYIVLVAPSEWEKKAVTVKSLRTGGREDEDRGEEIALADLVAKMQKAFSR</sequence>
<dbReference type="NCBIfam" id="TIGR00442">
    <property type="entry name" value="hisS"/>
    <property type="match status" value="1"/>
</dbReference>
<dbReference type="InterPro" id="IPR015807">
    <property type="entry name" value="His-tRNA-ligase"/>
</dbReference>
<dbReference type="AlphaFoldDB" id="A0A7S3ZCI4"/>
<comment type="catalytic activity">
    <reaction evidence="9">
        <text>tRNA(His) + L-histidine + ATP = L-histidyl-tRNA(His) + AMP + diphosphate + H(+)</text>
        <dbReference type="Rhea" id="RHEA:17313"/>
        <dbReference type="Rhea" id="RHEA-COMP:9665"/>
        <dbReference type="Rhea" id="RHEA-COMP:9689"/>
        <dbReference type="ChEBI" id="CHEBI:15378"/>
        <dbReference type="ChEBI" id="CHEBI:30616"/>
        <dbReference type="ChEBI" id="CHEBI:33019"/>
        <dbReference type="ChEBI" id="CHEBI:57595"/>
        <dbReference type="ChEBI" id="CHEBI:78442"/>
        <dbReference type="ChEBI" id="CHEBI:78527"/>
        <dbReference type="ChEBI" id="CHEBI:456215"/>
        <dbReference type="EC" id="6.1.1.21"/>
    </reaction>
</comment>
<protein>
    <recommendedName>
        <fullName evidence="2">histidine--tRNA ligase</fullName>
        <ecNumber evidence="2">6.1.1.21</ecNumber>
    </recommendedName>
    <alternativeName>
        <fullName evidence="8">Histidyl-tRNA synthetase</fullName>
    </alternativeName>
</protein>
<evidence type="ECO:0000313" key="12">
    <source>
        <dbReference type="EMBL" id="CAE0679032.1"/>
    </source>
</evidence>
<dbReference type="SUPFAM" id="SSF52954">
    <property type="entry name" value="Class II aaRS ABD-related"/>
    <property type="match status" value="1"/>
</dbReference>
<evidence type="ECO:0000256" key="6">
    <source>
        <dbReference type="ARBA" id="ARBA00022917"/>
    </source>
</evidence>
<dbReference type="InterPro" id="IPR036621">
    <property type="entry name" value="Anticodon-bd_dom_sf"/>
</dbReference>
<dbReference type="EC" id="6.1.1.21" evidence="2"/>
<dbReference type="PANTHER" id="PTHR43707:SF1">
    <property type="entry name" value="HISTIDINE--TRNA LIGASE, MITOCHONDRIAL-RELATED"/>
    <property type="match status" value="1"/>
</dbReference>
<gene>
    <name evidence="12" type="ORF">LGLO00237_LOCUS30814</name>
</gene>
<dbReference type="EMBL" id="HBIV01043895">
    <property type="protein sequence ID" value="CAE0679032.1"/>
    <property type="molecule type" value="Transcribed_RNA"/>
</dbReference>
<comment type="similarity">
    <text evidence="1">Belongs to the class-II aminoacyl-tRNA synthetase family.</text>
</comment>
<dbReference type="FunFam" id="3.30.930.10:FF:000054">
    <property type="entry name" value="Histidine--tRNA ligase chloroplastic/mitochondrial"/>
    <property type="match status" value="1"/>
</dbReference>
<dbReference type="Pfam" id="PF03129">
    <property type="entry name" value="HGTP_anticodon"/>
    <property type="match status" value="1"/>
</dbReference>
<keyword evidence="5" id="KW-0067">ATP-binding</keyword>
<dbReference type="CDD" id="cd00773">
    <property type="entry name" value="HisRS-like_core"/>
    <property type="match status" value="1"/>
</dbReference>
<dbReference type="HAMAP" id="MF_00127">
    <property type="entry name" value="His_tRNA_synth"/>
    <property type="match status" value="1"/>
</dbReference>